<dbReference type="AlphaFoldDB" id="A0A0G1FDT5"/>
<dbReference type="EMBL" id="LCFD01000022">
    <property type="protein sequence ID" value="KKS85008.1"/>
    <property type="molecule type" value="Genomic_DNA"/>
</dbReference>
<name>A0A0G1FDT5_9BACT</name>
<dbReference type="STRING" id="1618446.UV61_C0022G0013"/>
<dbReference type="InterPro" id="IPR016047">
    <property type="entry name" value="M23ase_b-sheet_dom"/>
</dbReference>
<organism evidence="2 3">
    <name type="scientific">Candidatus Gottesmanbacteria bacterium GW2011_GWB1_43_11</name>
    <dbReference type="NCBI Taxonomy" id="1618446"/>
    <lineage>
        <taxon>Bacteria</taxon>
        <taxon>Candidatus Gottesmaniibacteriota</taxon>
    </lineage>
</organism>
<dbReference type="CDD" id="cd12797">
    <property type="entry name" value="M23_peptidase"/>
    <property type="match status" value="1"/>
</dbReference>
<dbReference type="Gene3D" id="2.70.70.10">
    <property type="entry name" value="Glucose Permease (Domain IIA)"/>
    <property type="match status" value="1"/>
</dbReference>
<accession>A0A0G1FDT5</accession>
<evidence type="ECO:0000313" key="2">
    <source>
        <dbReference type="EMBL" id="KKS85008.1"/>
    </source>
</evidence>
<reference evidence="2 3" key="1">
    <citation type="journal article" date="2015" name="Nature">
        <title>rRNA introns, odd ribosomes, and small enigmatic genomes across a large radiation of phyla.</title>
        <authorList>
            <person name="Brown C.T."/>
            <person name="Hug L.A."/>
            <person name="Thomas B.C."/>
            <person name="Sharon I."/>
            <person name="Castelle C.J."/>
            <person name="Singh A."/>
            <person name="Wilkins M.J."/>
            <person name="Williams K.H."/>
            <person name="Banfield J.F."/>
        </authorList>
    </citation>
    <scope>NUCLEOTIDE SEQUENCE [LARGE SCALE GENOMIC DNA]</scope>
</reference>
<evidence type="ECO:0000313" key="3">
    <source>
        <dbReference type="Proteomes" id="UP000034050"/>
    </source>
</evidence>
<sequence>MVSMFRKTLISFFRPHRGRHWLSFAASKIFEHPSIKHLFGLNLLAAVIFTGVITPEANNLMTQNLLESKSGQTPIVADPNTKTTFEIPLVNFRISQFYSFWHPALDMVAEKGTPIYAIEDGIVTEAAAFFFGYGKHVVIAHPHGIKSLYAHMSEIDTEVGRRVTRGQLIGKVGATGWATGNHLHFEISQNDALLNPLDVLPIDPNTVPIDGSLLTKKITTTSSN</sequence>
<dbReference type="PANTHER" id="PTHR21666">
    <property type="entry name" value="PEPTIDASE-RELATED"/>
    <property type="match status" value="1"/>
</dbReference>
<comment type="caution">
    <text evidence="2">The sequence shown here is derived from an EMBL/GenBank/DDBJ whole genome shotgun (WGS) entry which is preliminary data.</text>
</comment>
<dbReference type="InterPro" id="IPR011055">
    <property type="entry name" value="Dup_hybrid_motif"/>
</dbReference>
<dbReference type="PANTHER" id="PTHR21666:SF270">
    <property type="entry name" value="MUREIN HYDROLASE ACTIVATOR ENVC"/>
    <property type="match status" value="1"/>
</dbReference>
<dbReference type="Pfam" id="PF01551">
    <property type="entry name" value="Peptidase_M23"/>
    <property type="match status" value="1"/>
</dbReference>
<dbReference type="GO" id="GO:0004222">
    <property type="term" value="F:metalloendopeptidase activity"/>
    <property type="evidence" value="ECO:0007669"/>
    <property type="project" value="TreeGrafter"/>
</dbReference>
<evidence type="ECO:0000259" key="1">
    <source>
        <dbReference type="Pfam" id="PF01551"/>
    </source>
</evidence>
<feature type="domain" description="M23ase beta-sheet core" evidence="1">
    <location>
        <begin position="102"/>
        <end position="196"/>
    </location>
</feature>
<proteinExistence type="predicted"/>
<protein>
    <submittedName>
        <fullName evidence="2">Peptidase M23</fullName>
    </submittedName>
</protein>
<gene>
    <name evidence="2" type="ORF">UV61_C0022G0013</name>
</gene>
<dbReference type="InterPro" id="IPR050570">
    <property type="entry name" value="Cell_wall_metabolism_enzyme"/>
</dbReference>
<dbReference type="Proteomes" id="UP000034050">
    <property type="component" value="Unassembled WGS sequence"/>
</dbReference>
<dbReference type="SUPFAM" id="SSF51261">
    <property type="entry name" value="Duplicated hybrid motif"/>
    <property type="match status" value="1"/>
</dbReference>